<dbReference type="Gene3D" id="3.40.30.10">
    <property type="entry name" value="Glutaredoxin"/>
    <property type="match status" value="1"/>
</dbReference>
<evidence type="ECO:0000313" key="5">
    <source>
        <dbReference type="Proteomes" id="UP000621631"/>
    </source>
</evidence>
<reference evidence="3 5" key="2">
    <citation type="submission" date="2020-09" db="EMBL/GenBank/DDBJ databases">
        <title>Draft Genome Sequences of Oil-Oxidizing Bacteria Halomonas titanicae, Marinobacter lutaoensis, and Virgibacillus halodenitrificans Isolated from Highly Saline Environments.</title>
        <authorList>
            <person name="Grouzdev D.S."/>
            <person name="Sokolova D.S."/>
            <person name="Semenova E.M."/>
            <person name="Borzenkov I.A."/>
            <person name="Bidzhieva S.K."/>
            <person name="Poltaraus A.B."/>
            <person name="Nazina T.N."/>
        </authorList>
    </citation>
    <scope>NUCLEOTIDE SEQUENCE [LARGE SCALE GENOMIC DNA]</scope>
    <source>
        <strain evidence="3 5">VKM B-3472D</strain>
    </source>
</reference>
<evidence type="ECO:0000256" key="1">
    <source>
        <dbReference type="PROSITE-ProRule" id="PRU01282"/>
    </source>
</evidence>
<dbReference type="InterPro" id="IPR006660">
    <property type="entry name" value="Arsenate_reductase-like"/>
</dbReference>
<dbReference type="RefSeq" id="WP_019376317.1">
    <property type="nucleotide sequence ID" value="NZ_CP017962.1"/>
</dbReference>
<protein>
    <submittedName>
        <fullName evidence="3">Transcriptional regulator Spx</fullName>
    </submittedName>
</protein>
<dbReference type="InterPro" id="IPR036249">
    <property type="entry name" value="Thioredoxin-like_sf"/>
</dbReference>
<name>A0AAC9NLX1_VIRHA</name>
<gene>
    <name evidence="3" type="primary">spx</name>
    <name evidence="2" type="ORF">BME96_17980</name>
    <name evidence="3" type="ORF">IC602_07785</name>
</gene>
<dbReference type="Pfam" id="PF03960">
    <property type="entry name" value="ArsC"/>
    <property type="match status" value="1"/>
</dbReference>
<dbReference type="InterPro" id="IPR006504">
    <property type="entry name" value="Tscrpt_reg_Spx/MgsR"/>
</dbReference>
<dbReference type="Proteomes" id="UP000621631">
    <property type="component" value="Unassembled WGS sequence"/>
</dbReference>
<dbReference type="EMBL" id="CP017962">
    <property type="protein sequence ID" value="APC49972.1"/>
    <property type="molecule type" value="Genomic_DNA"/>
</dbReference>
<accession>A0AAC9NLX1</accession>
<organism evidence="2 4">
    <name type="scientific">Virgibacillus halodenitrificans</name>
    <name type="common">Bacillus halodenitrificans</name>
    <dbReference type="NCBI Taxonomy" id="1482"/>
    <lineage>
        <taxon>Bacteria</taxon>
        <taxon>Bacillati</taxon>
        <taxon>Bacillota</taxon>
        <taxon>Bacilli</taxon>
        <taxon>Bacillales</taxon>
        <taxon>Bacillaceae</taxon>
        <taxon>Virgibacillus</taxon>
    </lineage>
</organism>
<dbReference type="PROSITE" id="PS51353">
    <property type="entry name" value="ARSC"/>
    <property type="match status" value="1"/>
</dbReference>
<dbReference type="NCBIfam" id="TIGR01617">
    <property type="entry name" value="arsC_related"/>
    <property type="match status" value="1"/>
</dbReference>
<dbReference type="PANTHER" id="PTHR30041">
    <property type="entry name" value="ARSENATE REDUCTASE"/>
    <property type="match status" value="1"/>
</dbReference>
<dbReference type="Proteomes" id="UP000182945">
    <property type="component" value="Chromosome"/>
</dbReference>
<evidence type="ECO:0000313" key="3">
    <source>
        <dbReference type="EMBL" id="MBD1222506.1"/>
    </source>
</evidence>
<dbReference type="AlphaFoldDB" id="A0AAC9NLX1"/>
<dbReference type="NCBIfam" id="NF002459">
    <property type="entry name" value="PRK01655.1"/>
    <property type="match status" value="1"/>
</dbReference>
<dbReference type="CDD" id="cd03032">
    <property type="entry name" value="ArsC_Spx"/>
    <property type="match status" value="1"/>
</dbReference>
<evidence type="ECO:0000313" key="2">
    <source>
        <dbReference type="EMBL" id="APC49972.1"/>
    </source>
</evidence>
<dbReference type="SUPFAM" id="SSF52833">
    <property type="entry name" value="Thioredoxin-like"/>
    <property type="match status" value="1"/>
</dbReference>
<dbReference type="KEGG" id="vhl:BME96_17980"/>
<dbReference type="EMBL" id="JACWEZ010000003">
    <property type="protein sequence ID" value="MBD1222506.1"/>
    <property type="molecule type" value="Genomic_DNA"/>
</dbReference>
<sequence>MTVKVYGAPCSSTRKAKNWLANHGLTFVERNILKEPLTVQELQAILHRTLDGTDEIIATRSKVYKELDLDFDALSLQELITIIQKHPGLLRSPIIMDEKRMQVGYHDDEIRQFIPRKTREYEWLQLRLNSLRPAEL</sequence>
<evidence type="ECO:0000313" key="4">
    <source>
        <dbReference type="Proteomes" id="UP000182945"/>
    </source>
</evidence>
<reference evidence="2 4" key="1">
    <citation type="submission" date="2016-11" db="EMBL/GenBank/DDBJ databases">
        <title>Complete genome sequencing of Virgibacillus halodenitrificans PDB-F2.</title>
        <authorList>
            <person name="Sun Z."/>
            <person name="Zhou Y."/>
            <person name="Li H."/>
        </authorList>
    </citation>
    <scope>NUCLEOTIDE SEQUENCE [LARGE SCALE GENOMIC DNA]</scope>
    <source>
        <strain evidence="2 4">PDB-F2</strain>
    </source>
</reference>
<comment type="similarity">
    <text evidence="1">Belongs to the ArsC family.</text>
</comment>
<proteinExistence type="inferred from homology"/>
<dbReference type="GeneID" id="71516301"/>
<dbReference type="PANTHER" id="PTHR30041:SF7">
    <property type="entry name" value="GLOBAL TRANSCRIPTIONAL REGULATOR SPX"/>
    <property type="match status" value="1"/>
</dbReference>
<keyword evidence="5" id="KW-1185">Reference proteome</keyword>